<evidence type="ECO:0000313" key="8">
    <source>
        <dbReference type="Proteomes" id="UP000571183"/>
    </source>
</evidence>
<dbReference type="PANTHER" id="PTHR42770:SF8">
    <property type="entry name" value="PUTRESCINE IMPORTER PUUP"/>
    <property type="match status" value="1"/>
</dbReference>
<keyword evidence="3 5" id="KW-1133">Transmembrane helix</keyword>
<feature type="transmembrane region" description="Helical" evidence="5">
    <location>
        <begin position="85"/>
        <end position="111"/>
    </location>
</feature>
<comment type="caution">
    <text evidence="7">The sequence shown here is derived from an EMBL/GenBank/DDBJ whole genome shotgun (WGS) entry which is preliminary data.</text>
</comment>
<feature type="transmembrane region" description="Helical" evidence="5">
    <location>
        <begin position="286"/>
        <end position="316"/>
    </location>
</feature>
<gene>
    <name evidence="7" type="ORF">F5897_000392</name>
</gene>
<dbReference type="PANTHER" id="PTHR42770">
    <property type="entry name" value="AMINO ACID TRANSPORTER-RELATED"/>
    <property type="match status" value="1"/>
</dbReference>
<dbReference type="Pfam" id="PF00324">
    <property type="entry name" value="AA_permease"/>
    <property type="match status" value="1"/>
</dbReference>
<evidence type="ECO:0000256" key="2">
    <source>
        <dbReference type="ARBA" id="ARBA00022692"/>
    </source>
</evidence>
<keyword evidence="8" id="KW-1185">Reference proteome</keyword>
<dbReference type="Proteomes" id="UP000571183">
    <property type="component" value="Unassembled WGS sequence"/>
</dbReference>
<feature type="transmembrane region" description="Helical" evidence="5">
    <location>
        <begin position="361"/>
        <end position="384"/>
    </location>
</feature>
<feature type="transmembrane region" description="Helical" evidence="5">
    <location>
        <begin position="44"/>
        <end position="64"/>
    </location>
</feature>
<dbReference type="Gene3D" id="1.20.1740.10">
    <property type="entry name" value="Amino acid/polyamine transporter I"/>
    <property type="match status" value="1"/>
</dbReference>
<feature type="transmembrane region" description="Helical" evidence="5">
    <location>
        <begin position="421"/>
        <end position="439"/>
    </location>
</feature>
<proteinExistence type="predicted"/>
<accession>A0A840DDH7</accession>
<keyword evidence="2 5" id="KW-0812">Transmembrane</keyword>
<feature type="transmembrane region" description="Helical" evidence="5">
    <location>
        <begin position="337"/>
        <end position="355"/>
    </location>
</feature>
<dbReference type="InterPro" id="IPR004841">
    <property type="entry name" value="AA-permease/SLC12A_dom"/>
</dbReference>
<evidence type="ECO:0000256" key="3">
    <source>
        <dbReference type="ARBA" id="ARBA00022989"/>
    </source>
</evidence>
<dbReference type="EMBL" id="JACIFD010000003">
    <property type="protein sequence ID" value="MBB4071104.1"/>
    <property type="molecule type" value="Genomic_DNA"/>
</dbReference>
<comment type="subcellular location">
    <subcellularLocation>
        <location evidence="1">Membrane</location>
        <topology evidence="1">Multi-pass membrane protein</topology>
    </subcellularLocation>
</comment>
<dbReference type="RefSeq" id="WP_124825193.1">
    <property type="nucleotide sequence ID" value="NZ_JACIFD010000003.1"/>
</dbReference>
<protein>
    <submittedName>
        <fullName evidence="7">Putrescine importer</fullName>
    </submittedName>
</protein>
<dbReference type="AlphaFoldDB" id="A0A840DDH7"/>
<name>A0A840DDH7_9MICO</name>
<organism evidence="7 8">
    <name type="scientific">Canibacter oris</name>
    <dbReference type="NCBI Taxonomy" id="1365628"/>
    <lineage>
        <taxon>Bacteria</taxon>
        <taxon>Bacillati</taxon>
        <taxon>Actinomycetota</taxon>
        <taxon>Actinomycetes</taxon>
        <taxon>Micrococcales</taxon>
        <taxon>Microbacteriaceae</taxon>
        <taxon>Canibacter</taxon>
    </lineage>
</organism>
<feature type="transmembrane region" description="Helical" evidence="5">
    <location>
        <begin position="231"/>
        <end position="250"/>
    </location>
</feature>
<evidence type="ECO:0000313" key="7">
    <source>
        <dbReference type="EMBL" id="MBB4071104.1"/>
    </source>
</evidence>
<evidence type="ECO:0000259" key="6">
    <source>
        <dbReference type="Pfam" id="PF00324"/>
    </source>
</evidence>
<dbReference type="GO" id="GO:0016020">
    <property type="term" value="C:membrane"/>
    <property type="evidence" value="ECO:0007669"/>
    <property type="project" value="UniProtKB-SubCell"/>
</dbReference>
<dbReference type="InterPro" id="IPR050367">
    <property type="entry name" value="APC_superfamily"/>
</dbReference>
<sequence length="465" mass="50229">MAAQQSGALKRNLGLWAIVGLGLGYMTPTVVYDTFGLVSERTHGAVPTAYIVALVVMAFTAISYGKMVTAIPSAGSSYTYAREAIHPNVGFIVGWIALLDYLLLPLVNILILRLYMEVVFPDVDGWFFVILFTIIVTGSVAISMKGSAGFNSILLIFSLVVMVTFTVMVSIQVGDGRGVGSLWSGQPFVGTDFDFGNMLFGATMVCFSFIGFDAVTMYAEEAKDRKLMPKAILLTVLLGGAIFLVGSYFAQLRWPDNAEFADNVDDPLPVLGQIAGMDAFGGDGSVFMWIFTAAGFAATMASGISSHASVARMLMVMGRNGVLPRKVFGYVHPKTHTPLYSIIIVGVVSLSARFFDLDTIASVINFGALIAFTFVNISVIAFYAIKHKRRHTGSDVFKYIIMPGLGTLLTLTLWVNLDETSLTVGGIWTALGLIYLLVITKGFRSQPQSFDEAEPVTDFNKVAAE</sequence>
<evidence type="ECO:0000256" key="4">
    <source>
        <dbReference type="ARBA" id="ARBA00023136"/>
    </source>
</evidence>
<keyword evidence="4 5" id="KW-0472">Membrane</keyword>
<dbReference type="PIRSF" id="PIRSF006060">
    <property type="entry name" value="AA_transporter"/>
    <property type="match status" value="1"/>
</dbReference>
<feature type="transmembrane region" description="Helical" evidence="5">
    <location>
        <begin position="198"/>
        <end position="219"/>
    </location>
</feature>
<reference evidence="7 8" key="1">
    <citation type="submission" date="2020-08" db="EMBL/GenBank/DDBJ databases">
        <title>Sequencing the genomes of 1000 actinobacteria strains.</title>
        <authorList>
            <person name="Klenk H.-P."/>
        </authorList>
    </citation>
    <scope>NUCLEOTIDE SEQUENCE [LARGE SCALE GENOMIC DNA]</scope>
    <source>
        <strain evidence="7 8">DSM 27064</strain>
    </source>
</reference>
<evidence type="ECO:0000256" key="5">
    <source>
        <dbReference type="SAM" id="Phobius"/>
    </source>
</evidence>
<dbReference type="GO" id="GO:0055085">
    <property type="term" value="P:transmembrane transport"/>
    <property type="evidence" value="ECO:0007669"/>
    <property type="project" value="InterPro"/>
</dbReference>
<feature type="transmembrane region" description="Helical" evidence="5">
    <location>
        <begin position="12"/>
        <end position="32"/>
    </location>
</feature>
<evidence type="ECO:0000256" key="1">
    <source>
        <dbReference type="ARBA" id="ARBA00004141"/>
    </source>
</evidence>
<feature type="transmembrane region" description="Helical" evidence="5">
    <location>
        <begin position="154"/>
        <end position="173"/>
    </location>
</feature>
<feature type="transmembrane region" description="Helical" evidence="5">
    <location>
        <begin position="396"/>
        <end position="415"/>
    </location>
</feature>
<feature type="domain" description="Amino acid permease/ SLC12A" evidence="6">
    <location>
        <begin position="42"/>
        <end position="382"/>
    </location>
</feature>
<feature type="transmembrane region" description="Helical" evidence="5">
    <location>
        <begin position="123"/>
        <end position="142"/>
    </location>
</feature>